<organism evidence="3 4">
    <name type="scientific">Acidisphaera rubrifaciens HS-AP3</name>
    <dbReference type="NCBI Taxonomy" id="1231350"/>
    <lineage>
        <taxon>Bacteria</taxon>
        <taxon>Pseudomonadati</taxon>
        <taxon>Pseudomonadota</taxon>
        <taxon>Alphaproteobacteria</taxon>
        <taxon>Acetobacterales</taxon>
        <taxon>Acetobacteraceae</taxon>
        <taxon>Acidisphaera</taxon>
    </lineage>
</organism>
<dbReference type="GO" id="GO:0016787">
    <property type="term" value="F:hydrolase activity"/>
    <property type="evidence" value="ECO:0007669"/>
    <property type="project" value="UniProtKB-KW"/>
</dbReference>
<dbReference type="AlphaFoldDB" id="A0A0D6P958"/>
<name>A0A0D6P958_9PROT</name>
<dbReference type="PANTHER" id="PTHR48081">
    <property type="entry name" value="AB HYDROLASE SUPERFAMILY PROTEIN C4A8.06C"/>
    <property type="match status" value="1"/>
</dbReference>
<evidence type="ECO:0000313" key="4">
    <source>
        <dbReference type="Proteomes" id="UP000032680"/>
    </source>
</evidence>
<evidence type="ECO:0000259" key="2">
    <source>
        <dbReference type="Pfam" id="PF20434"/>
    </source>
</evidence>
<gene>
    <name evidence="3" type="ORF">Asru_0303_02</name>
</gene>
<evidence type="ECO:0000313" key="3">
    <source>
        <dbReference type="EMBL" id="GAN77399.1"/>
    </source>
</evidence>
<proteinExistence type="predicted"/>
<feature type="domain" description="BD-FAE-like" evidence="2">
    <location>
        <begin position="37"/>
        <end position="225"/>
    </location>
</feature>
<protein>
    <submittedName>
        <fullName evidence="3">Esterase/lipase</fullName>
    </submittedName>
</protein>
<keyword evidence="1" id="KW-0378">Hydrolase</keyword>
<dbReference type="Proteomes" id="UP000032680">
    <property type="component" value="Unassembled WGS sequence"/>
</dbReference>
<keyword evidence="4" id="KW-1185">Reference proteome</keyword>
<dbReference type="PANTHER" id="PTHR48081:SF9">
    <property type="entry name" value="CARBOXYLESTERASE"/>
    <property type="match status" value="1"/>
</dbReference>
<dbReference type="InterPro" id="IPR049492">
    <property type="entry name" value="BD-FAE-like_dom"/>
</dbReference>
<dbReference type="Pfam" id="PF20434">
    <property type="entry name" value="BD-FAE"/>
    <property type="match status" value="1"/>
</dbReference>
<sequence>MATLTVGCAGVVNTLTSTRGVMVTRNVAYGPLPAQTLDIYAPAGGDGPFPAVVFLHGGGWTSGAPADYRFLGSALASRGVVAFIAGYRLFPDVAYPDFLRDGARAVAWAHVHAESFGADPRCLFVMGHSAGAYNAMMLALDERWLAGAGLRPSAVLAGAIGLAGPYDFLPIRDPEVRAVFAPAAADLPSTQPINHVTSDAPPIFLASGLGDTTVRPGNTERLAGRLAAAGDRVTMRLYPRIGHILLIGAFAWPVRWTAPVLADTLRFIRTQPGCAAR</sequence>
<dbReference type="EMBL" id="BANB01000303">
    <property type="protein sequence ID" value="GAN77399.1"/>
    <property type="molecule type" value="Genomic_DNA"/>
</dbReference>
<dbReference type="InterPro" id="IPR029058">
    <property type="entry name" value="AB_hydrolase_fold"/>
</dbReference>
<comment type="caution">
    <text evidence="3">The sequence shown here is derived from an EMBL/GenBank/DDBJ whole genome shotgun (WGS) entry which is preliminary data.</text>
</comment>
<dbReference type="SUPFAM" id="SSF53474">
    <property type="entry name" value="alpha/beta-Hydrolases"/>
    <property type="match status" value="1"/>
</dbReference>
<evidence type="ECO:0000256" key="1">
    <source>
        <dbReference type="ARBA" id="ARBA00022801"/>
    </source>
</evidence>
<dbReference type="RefSeq" id="WP_199445599.1">
    <property type="nucleotide sequence ID" value="NZ_BANB01000303.1"/>
</dbReference>
<dbReference type="Gene3D" id="3.40.50.1820">
    <property type="entry name" value="alpha/beta hydrolase"/>
    <property type="match status" value="1"/>
</dbReference>
<dbReference type="InterPro" id="IPR050300">
    <property type="entry name" value="GDXG_lipolytic_enzyme"/>
</dbReference>
<reference evidence="3 4" key="1">
    <citation type="submission" date="2012-11" db="EMBL/GenBank/DDBJ databases">
        <title>Whole genome sequence of Acidisphaera rubrifaciens HS-AP3.</title>
        <authorList>
            <person name="Azuma Y."/>
            <person name="Higashiura N."/>
            <person name="Hirakawa H."/>
            <person name="Matsushita K."/>
        </authorList>
    </citation>
    <scope>NUCLEOTIDE SEQUENCE [LARGE SCALE GENOMIC DNA]</scope>
    <source>
        <strain evidence="3 4">HS-AP3</strain>
    </source>
</reference>
<accession>A0A0D6P958</accession>